<dbReference type="GeneID" id="78008629"/>
<name>A0A845FFB5_9BACI</name>
<dbReference type="Proteomes" id="UP000450457">
    <property type="component" value="Unassembled WGS sequence"/>
</dbReference>
<dbReference type="EMBL" id="WMFA01000009">
    <property type="protein sequence ID" value="MYL72464.1"/>
    <property type="molecule type" value="Genomic_DNA"/>
</dbReference>
<feature type="compositionally biased region" description="Polar residues" evidence="1">
    <location>
        <begin position="171"/>
        <end position="181"/>
    </location>
</feature>
<reference evidence="3 4" key="1">
    <citation type="submission" date="2019-11" db="EMBL/GenBank/DDBJ databases">
        <title>Genome sequences of 17 halophilic strains isolated from different environments.</title>
        <authorList>
            <person name="Furrow R.E."/>
        </authorList>
    </citation>
    <scope>NUCLEOTIDE SEQUENCE [LARGE SCALE GENOMIC DNA]</scope>
    <source>
        <strain evidence="3 4">SL-4</strain>
    </source>
</reference>
<accession>A0A845FFB5</accession>
<feature type="transmembrane region" description="Helical" evidence="2">
    <location>
        <begin position="71"/>
        <end position="94"/>
    </location>
</feature>
<gene>
    <name evidence="3" type="ORF">GLW00_16580</name>
</gene>
<feature type="region of interest" description="Disordered" evidence="1">
    <location>
        <begin position="171"/>
        <end position="265"/>
    </location>
</feature>
<dbReference type="PANTHER" id="PTHR36109:SF2">
    <property type="entry name" value="MEMBRANE PROTEIN"/>
    <property type="match status" value="1"/>
</dbReference>
<dbReference type="PANTHER" id="PTHR36109">
    <property type="entry name" value="MEMBRANE PROTEIN-RELATED"/>
    <property type="match status" value="1"/>
</dbReference>
<dbReference type="AlphaFoldDB" id="A0A845FFB5"/>
<dbReference type="InterPro" id="IPR052948">
    <property type="entry name" value="Low_temp-induced_all0457"/>
</dbReference>
<proteinExistence type="predicted"/>
<keyword evidence="2" id="KW-1133">Transmembrane helix</keyword>
<keyword evidence="2" id="KW-0472">Membrane</keyword>
<dbReference type="OrthoDB" id="118405at2"/>
<protein>
    <submittedName>
        <fullName evidence="3">Low temperature-induced protein</fullName>
    </submittedName>
</protein>
<organism evidence="3 4">
    <name type="scientific">Halobacillus litoralis</name>
    <dbReference type="NCBI Taxonomy" id="45668"/>
    <lineage>
        <taxon>Bacteria</taxon>
        <taxon>Bacillati</taxon>
        <taxon>Bacillota</taxon>
        <taxon>Bacilli</taxon>
        <taxon>Bacillales</taxon>
        <taxon>Bacillaceae</taxon>
        <taxon>Halobacillus</taxon>
    </lineage>
</organism>
<comment type="caution">
    <text evidence="3">The sequence shown here is derived from an EMBL/GenBank/DDBJ whole genome shotgun (WGS) entry which is preliminary data.</text>
</comment>
<evidence type="ECO:0000313" key="3">
    <source>
        <dbReference type="EMBL" id="MYL72464.1"/>
    </source>
</evidence>
<evidence type="ECO:0000256" key="1">
    <source>
        <dbReference type="SAM" id="MobiDB-lite"/>
    </source>
</evidence>
<feature type="compositionally biased region" description="Basic and acidic residues" evidence="1">
    <location>
        <begin position="182"/>
        <end position="242"/>
    </location>
</feature>
<dbReference type="RefSeq" id="WP_160915930.1">
    <property type="nucleotide sequence ID" value="NZ_WMFA01000009.1"/>
</dbReference>
<sequence length="265" mass="28029">MDRRIIGGVFSKVGQAEKAITDLQHHGYGSNDISVFARDKSKVNVLEEEMDTSVTSNHSGRGRKAGKGAGLGALSGGALGGIGGLIAGLGLLAIPGIGQIAAAGPIAAALTGAGVGAGGGGIVGALVGAGMSEKDAHQYENHLKDGKIIVIVEATEKLQNKVYRTFLSNKTENSSMYPNDYQNHDHSTRHDSVGDYDHSKRQDSISGEDEHSTTHDSVSREHDHQSKTDVVKEKSYASHSADHSTPSSNETRSRTEERHRSTKHK</sequence>
<evidence type="ECO:0000256" key="2">
    <source>
        <dbReference type="SAM" id="Phobius"/>
    </source>
</evidence>
<keyword evidence="2" id="KW-0812">Transmembrane</keyword>
<feature type="transmembrane region" description="Helical" evidence="2">
    <location>
        <begin position="106"/>
        <end position="129"/>
    </location>
</feature>
<evidence type="ECO:0000313" key="4">
    <source>
        <dbReference type="Proteomes" id="UP000450457"/>
    </source>
</evidence>